<accession>U4L8Q4</accession>
<evidence type="ECO:0000313" key="1">
    <source>
        <dbReference type="EMBL" id="CCX14285.1"/>
    </source>
</evidence>
<dbReference type="EMBL" id="HF935945">
    <property type="protein sequence ID" value="CCX14285.1"/>
    <property type="molecule type" value="Genomic_DNA"/>
</dbReference>
<organism evidence="1 2">
    <name type="scientific">Pyronema omphalodes (strain CBS 100304)</name>
    <name type="common">Pyronema confluens</name>
    <dbReference type="NCBI Taxonomy" id="1076935"/>
    <lineage>
        <taxon>Eukaryota</taxon>
        <taxon>Fungi</taxon>
        <taxon>Dikarya</taxon>
        <taxon>Ascomycota</taxon>
        <taxon>Pezizomycotina</taxon>
        <taxon>Pezizomycetes</taxon>
        <taxon>Pezizales</taxon>
        <taxon>Pyronemataceae</taxon>
        <taxon>Pyronema</taxon>
    </lineage>
</organism>
<evidence type="ECO:0000313" key="2">
    <source>
        <dbReference type="Proteomes" id="UP000018144"/>
    </source>
</evidence>
<dbReference type="AlphaFoldDB" id="U4L8Q4"/>
<protein>
    <submittedName>
        <fullName evidence="1">Uncharacterized protein</fullName>
    </submittedName>
</protein>
<keyword evidence="2" id="KW-1185">Reference proteome</keyword>
<name>U4L8Q4_PYROM</name>
<proteinExistence type="predicted"/>
<gene>
    <name evidence="1" type="ORF">PCON_13878</name>
</gene>
<reference evidence="1 2" key="1">
    <citation type="journal article" date="2013" name="PLoS Genet.">
        <title>The genome and development-dependent transcriptomes of Pyronema confluens: a window into fungal evolution.</title>
        <authorList>
            <person name="Traeger S."/>
            <person name="Altegoer F."/>
            <person name="Freitag M."/>
            <person name="Gabaldon T."/>
            <person name="Kempken F."/>
            <person name="Kumar A."/>
            <person name="Marcet-Houben M."/>
            <person name="Poggeler S."/>
            <person name="Stajich J.E."/>
            <person name="Nowrousian M."/>
        </authorList>
    </citation>
    <scope>NUCLEOTIDE SEQUENCE [LARGE SCALE GENOMIC DNA]</scope>
    <source>
        <strain evidence="2">CBS 100304</strain>
        <tissue evidence="1">Vegetative mycelium</tissue>
    </source>
</reference>
<sequence length="91" mass="9976">MTFYHASYGGNVRQVNNISADSSEVDMFWNHFDRNISPLSDISSDNLPGATSDYDTTIPASHVADEQQDITIAEPAMAPISTTIHEAIPYT</sequence>
<dbReference type="Proteomes" id="UP000018144">
    <property type="component" value="Unassembled WGS sequence"/>
</dbReference>